<evidence type="ECO:0000256" key="1">
    <source>
        <dbReference type="SAM" id="MobiDB-lite"/>
    </source>
</evidence>
<dbReference type="SUPFAM" id="SSF48371">
    <property type="entry name" value="ARM repeat"/>
    <property type="match status" value="2"/>
</dbReference>
<dbReference type="PROSITE" id="PS50076">
    <property type="entry name" value="DNAJ_2"/>
    <property type="match status" value="1"/>
</dbReference>
<dbReference type="Pfam" id="PF14237">
    <property type="entry name" value="GYF_2"/>
    <property type="match status" value="1"/>
</dbReference>
<dbReference type="GO" id="GO:0010008">
    <property type="term" value="C:endosome membrane"/>
    <property type="evidence" value="ECO:0007669"/>
    <property type="project" value="TreeGrafter"/>
</dbReference>
<dbReference type="InterPro" id="IPR036869">
    <property type="entry name" value="J_dom_sf"/>
</dbReference>
<dbReference type="Pfam" id="PF00226">
    <property type="entry name" value="DnaJ"/>
    <property type="match status" value="1"/>
</dbReference>
<dbReference type="Proteomes" id="UP000186922">
    <property type="component" value="Unassembled WGS sequence"/>
</dbReference>
<dbReference type="PANTHER" id="PTHR36983:SF2">
    <property type="entry name" value="DNAJ HOMOLOG SUBFAMILY C MEMBER 13"/>
    <property type="match status" value="1"/>
</dbReference>
<dbReference type="InterPro" id="IPR001623">
    <property type="entry name" value="DnaJ_domain"/>
</dbReference>
<dbReference type="InterPro" id="IPR044978">
    <property type="entry name" value="GRV2/DNAJC13"/>
</dbReference>
<evidence type="ECO:0000313" key="4">
    <source>
        <dbReference type="Proteomes" id="UP000186922"/>
    </source>
</evidence>
<feature type="compositionally biased region" description="Basic and acidic residues" evidence="1">
    <location>
        <begin position="2225"/>
        <end position="2236"/>
    </location>
</feature>
<dbReference type="SMART" id="SM00271">
    <property type="entry name" value="DnaJ"/>
    <property type="match status" value="1"/>
</dbReference>
<proteinExistence type="predicted"/>
<dbReference type="GO" id="GO:2000641">
    <property type="term" value="P:regulation of early endosome to late endosome transport"/>
    <property type="evidence" value="ECO:0007669"/>
    <property type="project" value="InterPro"/>
</dbReference>
<dbReference type="InterPro" id="IPR016024">
    <property type="entry name" value="ARM-type_fold"/>
</dbReference>
<protein>
    <recommendedName>
        <fullName evidence="2">J domain-containing protein</fullName>
    </recommendedName>
</protein>
<name>A0A1D1VI44_RAMVA</name>
<accession>A0A1D1VI44</accession>
<dbReference type="STRING" id="947166.A0A1D1VI44"/>
<dbReference type="InterPro" id="IPR025640">
    <property type="entry name" value="GYF_2"/>
</dbReference>
<dbReference type="FunFam" id="1.10.287.110:FF:000007">
    <property type="entry name" value="DnaJ (Hsp40) homolog, subfamily C, member 13"/>
    <property type="match status" value="1"/>
</dbReference>
<dbReference type="SUPFAM" id="SSF46565">
    <property type="entry name" value="Chaperone J-domain"/>
    <property type="match status" value="1"/>
</dbReference>
<dbReference type="CDD" id="cd06257">
    <property type="entry name" value="DnaJ"/>
    <property type="match status" value="1"/>
</dbReference>
<dbReference type="InterPro" id="IPR045802">
    <property type="entry name" value="GRV2/DNAJC13_N"/>
</dbReference>
<comment type="caution">
    <text evidence="3">The sequence shown here is derived from an EMBL/GenBank/DDBJ whole genome shotgun (WGS) entry which is preliminary data.</text>
</comment>
<dbReference type="InterPro" id="IPR011989">
    <property type="entry name" value="ARM-like"/>
</dbReference>
<dbReference type="OrthoDB" id="69656at2759"/>
<dbReference type="GO" id="GO:0007032">
    <property type="term" value="P:endosome organization"/>
    <property type="evidence" value="ECO:0007669"/>
    <property type="project" value="InterPro"/>
</dbReference>
<reference evidence="3 4" key="1">
    <citation type="journal article" date="2016" name="Nat. Commun.">
        <title>Extremotolerant tardigrade genome and improved radiotolerance of human cultured cells by tardigrade-unique protein.</title>
        <authorList>
            <person name="Hashimoto T."/>
            <person name="Horikawa D.D."/>
            <person name="Saito Y."/>
            <person name="Kuwahara H."/>
            <person name="Kozuka-Hata H."/>
            <person name="Shin-I T."/>
            <person name="Minakuchi Y."/>
            <person name="Ohishi K."/>
            <person name="Motoyama A."/>
            <person name="Aizu T."/>
            <person name="Enomoto A."/>
            <person name="Kondo K."/>
            <person name="Tanaka S."/>
            <person name="Hara Y."/>
            <person name="Koshikawa S."/>
            <person name="Sagara H."/>
            <person name="Miura T."/>
            <person name="Yokobori S."/>
            <person name="Miyagawa K."/>
            <person name="Suzuki Y."/>
            <person name="Kubo T."/>
            <person name="Oyama M."/>
            <person name="Kohara Y."/>
            <person name="Fujiyama A."/>
            <person name="Arakawa K."/>
            <person name="Katayama T."/>
            <person name="Toyoda A."/>
            <person name="Kunieda T."/>
        </authorList>
    </citation>
    <scope>NUCLEOTIDE SEQUENCE [LARGE SCALE GENOMIC DNA]</scope>
    <source>
        <strain evidence="3 4">YOKOZUNA-1</strain>
    </source>
</reference>
<keyword evidence="4" id="KW-1185">Reference proteome</keyword>
<dbReference type="Gene3D" id="1.10.287.110">
    <property type="entry name" value="DnaJ domain"/>
    <property type="match status" value="1"/>
</dbReference>
<feature type="domain" description="J" evidence="2">
    <location>
        <begin position="1295"/>
        <end position="1353"/>
    </location>
</feature>
<evidence type="ECO:0000313" key="3">
    <source>
        <dbReference type="EMBL" id="GAU98158.1"/>
    </source>
</evidence>
<sequence length="2236" mass="252913">MGDIPLQDNEDVCCFFVTKHSWKGKYKRVFSVGTKGVSTYNPGSFENTNQWAYGDILSIAPAIKGQPGVDFVLTVRKGKKADTLKFSSDQRTDLLTECLRFRHLFIEAPKVRPRYNAFKHHWSDSRVAITLEIGHAALIQLDVSTGTVLTSYDYKDIEGVALVSDYPGGFCVFGGGFERLHLFASESREAIIRDIIEAAGGFIGLHLAVRKDPLTFDRFITERFGKYSSDEALTSLSEFLVQKSTHRAAAGTIRRILCLSESCLLERDPATYAICTVKPLVDVFCIVRHFQDPQLFSIEFVKGQTRTYSSTDRDSVLATVVDGVRAAGNRDIHVKMSPTKRGYRMGPFTLPVDEEVESQHLKFLQVSPGGMLFSEVVQRFNSNISYSGLLHAVTQDRLFSENKEKLINAALVSLLEREIGPELATAEEIEALFQALRRLVASKAGFAAFTSVPGLREKIGIRVVKALTRNSDAVTYAVLDMLGALMQPMHDDYDLRQEQLNKASLMQSKKFLEGVLDVFTSHVQRGSGALIISGTLDFLTFALCAPYSETTDGALFDQLLELVAARGRSIFRLFQHPSMAIVKGAGLVMKALIEEGEDDVANRMQEMALAEGALPKHLHIALFTQSQDARILTNRQLSRILVSLWVTGNSASMQLLERIFPNGLLQFLTSTDEVPEHEIDRIHNRDNLQLAVDMHAKSRAGTLQWKVIEKKINQVLQHWRSRVGMEQKEDRSQQIVVLRKRRQKIRSEANWSLFFFRFAQDHALPNLIWNHRTREELRECLEAEIRAFNMDRDLGAGTVISWNYSEFEVPYNCMAEEIKIGDYYLRLLLEKGENDDVDNPMNKPQEFFFDLYHRFLLSQKAAMKSNCLQAMTIVYARCFEQIGPFNDTKYMTIMLDKCVDKLERDRLVLFISKLLLNKQNTKDFLDANGFRVLVELLTLAHLHVNRAYTPAQSNVIEANPEMRRDTEKEWYYGNVDKERLGPFSLKEMKDLWDSGTVNPKTRCWSQGMDGWRTLQTVSQLKWTLMPTGAPVMNESELASLILSMLIRVCEFYPSRDNDDAVIRPLPKAKRILSDPSCLPHIVQLLLTFDSTLVEKVNTLLYLVMQDNPQLSRLYLTGCFFFTMMYTGSNVLPIGRFLHYTHTKQAFRSEDEKATSMLQRSILAPLLPEAMICYLENHGPDKFAEIFLGEFDSPEAIWNAEMRRLMIEKIATHIADFTPRLQSNTRALYQYCPIPTISYPQLENELFCNIYYLRHLCDVQRFPDWPIQDPVQLLKDVLEAWKKETEKKPPSMSVEDAYAVLGVGKKDGQPVDENVIRRAYFALAQKYHPDKNPEGRDIFEKVNKAYDFLCSRTGKVSDGPDPGNLLLILKTQIILFSRYREELHPYKYAGYPMLIQTVVMETKDDRLFAKPIPLLASACELVYHTVACSPLNVEELRREHGFEILEEALGRCVAQLNSSSQADDLGVQVCMNIARCFAISSQFEQSCAKLAEMPEVIRDLCRLLYYSHLARLCCVAVECVSAFCSDLVLQTHLFKAGVLWHLLLFLFQYDYTLEEGNVERDADTNQQEVANNLAKYSIVACARLGGYLRSEKSSTPENPSIRQAISTLLTPYITSQFERISPHELLKMLNSNVRNPYLLWDNGTRAQLTEYLEFQRNSMIRGGECDATFGTGYVHEAHSTELVIGDVFVRIYNEQPTFPIENPKLFTVELLGFLGSQAQYIHSLISMSQTDVTVGRQKTANVEEALQALRNVIRASPSVEIQCIGHFRLLFSLLRFDGAANLQHSALDVVSVVVSNKDCVNDIANAEVMQNLLLLIESLPSARLVILEVLHPLAYNSKIVKELMSKGVTIYLLDLFCNSTNAQIREKTAELLSKLMSEKLNGPKLRLQLVKFLPSVFMDAMRDSPETSVHMFEGTHENPELIWNEEAREKVASTVKSLKDSFSASQKKDPSVLWNLPPDYDIIYTNVRGEVVVGGVFLRLFVANPGWVLRKPKDFFVEVMDRFVELANTSHFSDEELDLVVTSLVVFLEAQPMMADQVPMFGYIPKVVAMLKNKEDRVVSSTIRIIHQLSKSSVCVNSTASTDCISALKLATKRSRGMTALACEALNSIYSEANDDLVLQALNCDLVPFLLSLLDSPLEYTPNPSGTKAHIVKTLKSMARSLAHGDKVSAILDKSKIWSDYKDQRHDLFITNSNTSGYLTAGTPGVAGYLTQGRTKTLPDLPPPMDVDHLHDNPNPL</sequence>
<gene>
    <name evidence="3" type="primary">RvY_09338-1</name>
    <name evidence="3" type="synonym">RvY_09338.1</name>
    <name evidence="3" type="ORF">RvY_09338</name>
</gene>
<dbReference type="Gene3D" id="1.25.10.10">
    <property type="entry name" value="Leucine-rich Repeat Variant"/>
    <property type="match status" value="2"/>
</dbReference>
<dbReference type="SUPFAM" id="SSF55277">
    <property type="entry name" value="GYF domain"/>
    <property type="match status" value="1"/>
</dbReference>
<organism evidence="3 4">
    <name type="scientific">Ramazzottius varieornatus</name>
    <name type="common">Water bear</name>
    <name type="synonym">Tardigrade</name>
    <dbReference type="NCBI Taxonomy" id="947166"/>
    <lineage>
        <taxon>Eukaryota</taxon>
        <taxon>Metazoa</taxon>
        <taxon>Ecdysozoa</taxon>
        <taxon>Tardigrada</taxon>
        <taxon>Eutardigrada</taxon>
        <taxon>Parachela</taxon>
        <taxon>Hypsibioidea</taxon>
        <taxon>Ramazzottiidae</taxon>
        <taxon>Ramazzottius</taxon>
    </lineage>
</organism>
<feature type="region of interest" description="Disordered" evidence="1">
    <location>
        <begin position="2215"/>
        <end position="2236"/>
    </location>
</feature>
<dbReference type="Pfam" id="PF19432">
    <property type="entry name" value="RME-8_N"/>
    <property type="match status" value="2"/>
</dbReference>
<dbReference type="InterPro" id="IPR035445">
    <property type="entry name" value="GYF-like_dom_sf"/>
</dbReference>
<dbReference type="PANTHER" id="PTHR36983">
    <property type="entry name" value="DNAJ HOMOLOG SUBFAMILY C MEMBER 13"/>
    <property type="match status" value="1"/>
</dbReference>
<dbReference type="EMBL" id="BDGG01000004">
    <property type="protein sequence ID" value="GAU98158.1"/>
    <property type="molecule type" value="Genomic_DNA"/>
</dbReference>
<dbReference type="GO" id="GO:0006898">
    <property type="term" value="P:receptor-mediated endocytosis"/>
    <property type="evidence" value="ECO:0007669"/>
    <property type="project" value="TreeGrafter"/>
</dbReference>
<evidence type="ECO:0000259" key="2">
    <source>
        <dbReference type="PROSITE" id="PS50076"/>
    </source>
</evidence>